<dbReference type="InterPro" id="IPR006528">
    <property type="entry name" value="Phage_head_morphogenesis_dom"/>
</dbReference>
<dbReference type="RefSeq" id="WP_012940889.1">
    <property type="nucleotide sequence ID" value="NC_013741.1"/>
</dbReference>
<gene>
    <name evidence="3" type="ordered locus">Arcpr_1507</name>
</gene>
<dbReference type="HOGENOM" id="CLU_691879_0_0_2"/>
<reference evidence="3 4" key="1">
    <citation type="journal article" date="2010" name="Stand. Genomic Sci.">
        <title>Complete genome sequence of Archaeoglobus profundus type strain (AV18).</title>
        <authorList>
            <person name="von Jan M."/>
            <person name="Lapidus A."/>
            <person name="Del Rio T.G."/>
            <person name="Copeland A."/>
            <person name="Tice H."/>
            <person name="Cheng J.F."/>
            <person name="Lucas S."/>
            <person name="Chen F."/>
            <person name="Nolan M."/>
            <person name="Goodwin L."/>
            <person name="Han C."/>
            <person name="Pitluck S."/>
            <person name="Liolios K."/>
            <person name="Ivanova N."/>
            <person name="Mavromatis K."/>
            <person name="Ovchinnikova G."/>
            <person name="Chertkov O."/>
            <person name="Pati A."/>
            <person name="Chen A."/>
            <person name="Palaniappan K."/>
            <person name="Land M."/>
            <person name="Hauser L."/>
            <person name="Chang Y.J."/>
            <person name="Jeffries C.D."/>
            <person name="Saunders E."/>
            <person name="Brettin T."/>
            <person name="Detter J.C."/>
            <person name="Chain P."/>
            <person name="Eichinger K."/>
            <person name="Huber H."/>
            <person name="Spring S."/>
            <person name="Rohde M."/>
            <person name="Goker M."/>
            <person name="Wirth R."/>
            <person name="Woyke T."/>
            <person name="Bristow J."/>
            <person name="Eisen J.A."/>
            <person name="Markowitz V."/>
            <person name="Hugenholtz P."/>
            <person name="Kyrpides N.C."/>
            <person name="Klenk H.P."/>
        </authorList>
    </citation>
    <scope>NUCLEOTIDE SEQUENCE [LARGE SCALE GENOMIC DNA]</scope>
    <source>
        <strain evidence="4">DSM 5631 / JCM 9629 / NBRC 100127 / Av18</strain>
    </source>
</reference>
<evidence type="ECO:0000259" key="2">
    <source>
        <dbReference type="Pfam" id="PF04233"/>
    </source>
</evidence>
<dbReference type="Proteomes" id="UP000001901">
    <property type="component" value="Chromosome"/>
</dbReference>
<dbReference type="EMBL" id="CP001857">
    <property type="protein sequence ID" value="ADB58553.1"/>
    <property type="molecule type" value="Genomic_DNA"/>
</dbReference>
<keyword evidence="4" id="KW-1185">Reference proteome</keyword>
<evidence type="ECO:0000313" key="3">
    <source>
        <dbReference type="EMBL" id="ADB58553.1"/>
    </source>
</evidence>
<dbReference type="OrthoDB" id="326150at2157"/>
<accession>D2REK9</accession>
<name>D2REK9_ARCPA</name>
<dbReference type="Pfam" id="PF04233">
    <property type="entry name" value="Phage_Mu_F"/>
    <property type="match status" value="1"/>
</dbReference>
<keyword evidence="1" id="KW-0175">Coiled coil</keyword>
<dbReference type="KEGG" id="apo:Arcpr_1507"/>
<proteinExistence type="predicted"/>
<dbReference type="NCBIfam" id="TIGR01641">
    <property type="entry name" value="phageSPP1_gp7"/>
    <property type="match status" value="1"/>
</dbReference>
<evidence type="ECO:0000256" key="1">
    <source>
        <dbReference type="SAM" id="Coils"/>
    </source>
</evidence>
<sequence>MVDPTRTKTLREEFARVLRKLPDNVRKRVEEILLTAHRIDESTIERIKQVVEEEMGPQAVERIIDRYTWLFWQRGAEFAARQLKKFGIELLIPPTLSIIDEETVNQLKNLQLDLIKGLSDEVRKKLAFQIRDGLLKGETIRELTKRVQEVTDKTKYDAERIAKTEATRVFNQAALDRYKRAGVRYYKYLAAMDRRTCPRCAKNYNKIFKIDDPSAPRPPCHPNCRCCVVPVIKFSDQEKRSISRESKELALQHYAKVVSRTPKGKTVPDEENVRKVIQVLRKDERFQQLAEMLKQDVKELAEKKAREALQLLRENFTKHGIDRAVELEKHEITVADILRLKKRGKRYMDDVGDTHVLGKIGDKHVWIVLNEKDQVKTVHKINKRKFEKYQEKFKELKK</sequence>
<dbReference type="PaxDb" id="572546-Arcpr_1507"/>
<dbReference type="eggNOG" id="arCOG01356">
    <property type="taxonomic scope" value="Archaea"/>
</dbReference>
<evidence type="ECO:0000313" key="4">
    <source>
        <dbReference type="Proteomes" id="UP000001901"/>
    </source>
</evidence>
<dbReference type="STRING" id="572546.Arcpr_1507"/>
<dbReference type="eggNOG" id="arCOG09510">
    <property type="taxonomic scope" value="Archaea"/>
</dbReference>
<feature type="coiled-coil region" evidence="1">
    <location>
        <begin position="283"/>
        <end position="314"/>
    </location>
</feature>
<organism evidence="3 4">
    <name type="scientific">Archaeoglobus profundus (strain DSM 5631 / JCM 9629 / NBRC 100127 / Av18)</name>
    <dbReference type="NCBI Taxonomy" id="572546"/>
    <lineage>
        <taxon>Archaea</taxon>
        <taxon>Methanobacteriati</taxon>
        <taxon>Methanobacteriota</taxon>
        <taxon>Archaeoglobi</taxon>
        <taxon>Archaeoglobales</taxon>
        <taxon>Archaeoglobaceae</taxon>
        <taxon>Archaeoglobus</taxon>
    </lineage>
</organism>
<protein>
    <submittedName>
        <fullName evidence="3">Phage head morphogenesis protein, SPP1 gp7 family</fullName>
    </submittedName>
</protein>
<feature type="domain" description="Phage head morphogenesis" evidence="2">
    <location>
        <begin position="126"/>
        <end position="228"/>
    </location>
</feature>
<dbReference type="AlphaFoldDB" id="D2REK9"/>
<dbReference type="GeneID" id="8740197"/>